<organism evidence="4 5">
    <name type="scientific">Segatella oris</name>
    <dbReference type="NCBI Taxonomy" id="28135"/>
    <lineage>
        <taxon>Bacteria</taxon>
        <taxon>Pseudomonadati</taxon>
        <taxon>Bacteroidota</taxon>
        <taxon>Bacteroidia</taxon>
        <taxon>Bacteroidales</taxon>
        <taxon>Prevotellaceae</taxon>
        <taxon>Segatella</taxon>
    </lineage>
</organism>
<proteinExistence type="predicted"/>
<feature type="compositionally biased region" description="Low complexity" evidence="1">
    <location>
        <begin position="66"/>
        <end position="75"/>
    </location>
</feature>
<feature type="compositionally biased region" description="Polar residues" evidence="1">
    <location>
        <begin position="76"/>
        <end position="94"/>
    </location>
</feature>
<dbReference type="Gene3D" id="3.30.530.80">
    <property type="match status" value="1"/>
</dbReference>
<dbReference type="InterPro" id="IPR027823">
    <property type="entry name" value="DUF4468"/>
</dbReference>
<evidence type="ECO:0000256" key="1">
    <source>
        <dbReference type="SAM" id="MobiDB-lite"/>
    </source>
</evidence>
<reference evidence="4 5" key="1">
    <citation type="submission" date="2018-12" db="EMBL/GenBank/DDBJ databases">
        <authorList>
            <consortium name="Pathogen Informatics"/>
        </authorList>
    </citation>
    <scope>NUCLEOTIDE SEQUENCE [LARGE SCALE GENOMIC DNA]</scope>
    <source>
        <strain evidence="4 5">NCTC13071</strain>
    </source>
</reference>
<dbReference type="Proteomes" id="UP000274578">
    <property type="component" value="Chromosome 1"/>
</dbReference>
<accession>A0A3S4T2G4</accession>
<evidence type="ECO:0000259" key="3">
    <source>
        <dbReference type="Pfam" id="PF14730"/>
    </source>
</evidence>
<dbReference type="RefSeq" id="WP_018920358.1">
    <property type="nucleotide sequence ID" value="NZ_CAUURG010000015.1"/>
</dbReference>
<dbReference type="GeneID" id="85012416"/>
<protein>
    <recommendedName>
        <fullName evidence="3">DUF4468 domain-containing protein</fullName>
    </recommendedName>
</protein>
<name>A0A3S4T2G4_9BACT</name>
<dbReference type="AlphaFoldDB" id="A0A3S4T2G4"/>
<feature type="region of interest" description="Disordered" evidence="1">
    <location>
        <begin position="57"/>
        <end position="94"/>
    </location>
</feature>
<keyword evidence="2" id="KW-0732">Signal</keyword>
<evidence type="ECO:0000313" key="4">
    <source>
        <dbReference type="EMBL" id="VEH15600.1"/>
    </source>
</evidence>
<feature type="chain" id="PRO_5018586550" description="DUF4468 domain-containing protein" evidence="2">
    <location>
        <begin position="19"/>
        <end position="265"/>
    </location>
</feature>
<evidence type="ECO:0000256" key="2">
    <source>
        <dbReference type="SAM" id="SignalP"/>
    </source>
</evidence>
<dbReference type="KEGG" id="poc:NCTC13071_01604"/>
<feature type="domain" description="DUF4468" evidence="3">
    <location>
        <begin position="119"/>
        <end position="208"/>
    </location>
</feature>
<gene>
    <name evidence="4" type="ORF">NCTC13071_01604</name>
</gene>
<dbReference type="EMBL" id="LR134384">
    <property type="protein sequence ID" value="VEH15600.1"/>
    <property type="molecule type" value="Genomic_DNA"/>
</dbReference>
<feature type="signal peptide" evidence="2">
    <location>
        <begin position="1"/>
        <end position="18"/>
    </location>
</feature>
<evidence type="ECO:0000313" key="5">
    <source>
        <dbReference type="Proteomes" id="UP000274578"/>
    </source>
</evidence>
<dbReference type="Pfam" id="PF14730">
    <property type="entry name" value="DUF4468"/>
    <property type="match status" value="1"/>
</dbReference>
<dbReference type="CDD" id="cd12190">
    <property type="entry name" value="Bacova_04320_like"/>
    <property type="match status" value="1"/>
</dbReference>
<sequence length="265" mass="29675">MKNLFIAICCLVPAIGIAQTVTPIPANKVEILKAEAARKAAEAKKAAEEAKRAAEEALKAAEEAEQATQATQQQKDSWTIPQQTKQQSQPVVSKTTNPYEGYLAGAVPEQDGKVTFELRKTATNMNASEIYKRVYNVLNNLAHDEHQAGNSRIALVNEAEHMIAAKYEEWLVFSQNLLSLDRTKFNYTIVAKCQNGQLELTLSRINYNYEEDRPSGFKATAENLIADRVALTKKGTKLQRMNAKFRMKTVDRVNEIFNEIKQALK</sequence>